<dbReference type="Pfam" id="PF02065">
    <property type="entry name" value="Melibiase"/>
    <property type="match status" value="1"/>
</dbReference>
<dbReference type="InterPro" id="IPR031705">
    <property type="entry name" value="Glyco_hydro_36_C"/>
</dbReference>
<dbReference type="GO" id="GO:0004557">
    <property type="term" value="F:alpha-galactosidase activity"/>
    <property type="evidence" value="ECO:0007669"/>
    <property type="project" value="UniProtKB-UniRule"/>
</dbReference>
<dbReference type="Gene3D" id="2.60.40.1180">
    <property type="entry name" value="Golgi alpha-mannosidase II"/>
    <property type="match status" value="1"/>
</dbReference>
<keyword evidence="11" id="KW-1185">Reference proteome</keyword>
<dbReference type="InterPro" id="IPR013785">
    <property type="entry name" value="Aldolase_TIM"/>
</dbReference>
<sequence>MTTIFHRIDTASQSLVLRIRDGGMAEAIYWDAALPSGEDLDMLSANHEIDLNGGMLDRVAPLSICPEASAPFPGQPGLSLSDENGPIFPRFRFDRAETGDTLALHFTDTDLGLTYTARFTPAGDVITASAELQSNRPLLCHWLAAPVLPAPLLSDEIHDWHGTWLREYQRQVTPWSHGIRLREARMGRSGHEHPPVALIPTRGASKTGGVVHGLQLGWSGGHRFVAEALPDGRRQLQMGKASGTERKGTRFHSGDLVLALSTGGEAGIARAYQRHIRDHVVTWPDPARPRPVHYNCWEAIYFDHSLEKLSEIAERAAKLGAERFVLDDGWFGRRDDDTSSLGDWTIDRRKWPDGLNPLIDKVHALGMSFGLWVEPEMINRDSDLYRAHPDWILGREDQVTGRNQYVLDIARPEVRDYLFDALDSLLGSHKIDYLKWDHNRLLPIADAAQADGIYDLLARLRAAHPAVEIESCASGGGRIDIGILAHTHRVWLSDSNDAIERLRMQHDAALFLPPAVTGSHVGARDSHSSGRNLPIAFRAWVAAQRHMGFEMDPGELTEAEAETLTRVTCWWKDTRDWRMAGDTLPLDSADPAVISEMQIAADGSRFVLFVGRHATSAQSLPLAQRLTGLDPDSRYRLRLLNPEDRPPQSRGHVALEQGEITLSGAALMSRGVNLPLSWPATMWVVEAERL</sequence>
<dbReference type="PANTHER" id="PTHR43053">
    <property type="entry name" value="GLYCOSIDASE FAMILY 31"/>
    <property type="match status" value="1"/>
</dbReference>
<dbReference type="InterPro" id="IPR013780">
    <property type="entry name" value="Glyco_hydro_b"/>
</dbReference>
<dbReference type="KEGG" id="pzh:CX676_19505"/>
<dbReference type="SUPFAM" id="SSF51445">
    <property type="entry name" value="(Trans)glycosidases"/>
    <property type="match status" value="1"/>
</dbReference>
<dbReference type="InterPro" id="IPR017853">
    <property type="entry name" value="GH"/>
</dbReference>
<dbReference type="PANTHER" id="PTHR43053:SF3">
    <property type="entry name" value="ALPHA-GALACTOSIDASE C-RELATED"/>
    <property type="match status" value="1"/>
</dbReference>
<protein>
    <recommendedName>
        <fullName evidence="2 5">Alpha-galactosidase</fullName>
        <ecNumber evidence="2 5">3.2.1.22</ecNumber>
    </recommendedName>
</protein>
<reference evidence="10 11" key="1">
    <citation type="journal article" date="2013" name="Antonie Van Leeuwenhoek">
        <title>Paracoccus zhejiangensis sp. nov., isolated from activated sludge in wastewater-treatment system.</title>
        <authorList>
            <person name="Wu Z.G."/>
            <person name="Zhang D.F."/>
            <person name="Liu Y.L."/>
            <person name="Wang F."/>
            <person name="Jiang X."/>
            <person name="Li C."/>
            <person name="Li S.P."/>
            <person name="Hong Q."/>
            <person name="Li W.J."/>
        </authorList>
    </citation>
    <scope>NUCLEOTIDE SEQUENCE [LARGE SCALE GENOMIC DNA]</scope>
    <source>
        <strain evidence="10 11">J6</strain>
        <plasmid evidence="11">Plasmid ppz01</plasmid>
    </source>
</reference>
<feature type="binding site" evidence="7">
    <location>
        <position position="494"/>
    </location>
    <ligand>
        <name>substrate</name>
    </ligand>
</feature>
<dbReference type="EMBL" id="CP025431">
    <property type="protein sequence ID" value="AUH66500.1"/>
    <property type="molecule type" value="Genomic_DNA"/>
</dbReference>
<feature type="binding site" evidence="7">
    <location>
        <position position="164"/>
    </location>
    <ligand>
        <name>substrate</name>
    </ligand>
</feature>
<feature type="active site" description="Nucleophile" evidence="6">
    <location>
        <position position="437"/>
    </location>
</feature>
<keyword evidence="10" id="KW-0614">Plasmid</keyword>
<dbReference type="InterPro" id="IPR031704">
    <property type="entry name" value="Glyco_hydro_36_N"/>
</dbReference>
<evidence type="ECO:0000256" key="7">
    <source>
        <dbReference type="PIRSR" id="PIRSR005536-2"/>
    </source>
</evidence>
<evidence type="ECO:0000313" key="11">
    <source>
        <dbReference type="Proteomes" id="UP000234530"/>
    </source>
</evidence>
<dbReference type="InterPro" id="IPR050985">
    <property type="entry name" value="Alpha-glycosidase_related"/>
</dbReference>
<dbReference type="OrthoDB" id="9758822at2"/>
<dbReference type="Gene3D" id="2.70.98.60">
    <property type="entry name" value="alpha-galactosidase from lactobacil brevis"/>
    <property type="match status" value="1"/>
</dbReference>
<name>A0A2H5F4N1_9RHOB</name>
<evidence type="ECO:0000256" key="2">
    <source>
        <dbReference type="ARBA" id="ARBA00012755"/>
    </source>
</evidence>
<dbReference type="Pfam" id="PF16874">
    <property type="entry name" value="Glyco_hydro_36C"/>
    <property type="match status" value="1"/>
</dbReference>
<dbReference type="Pfam" id="PF16875">
    <property type="entry name" value="Glyco_hydro_36N"/>
    <property type="match status" value="1"/>
</dbReference>
<keyword evidence="3 5" id="KW-0378">Hydrolase</keyword>
<feature type="binding site" evidence="7">
    <location>
        <begin position="435"/>
        <end position="439"/>
    </location>
    <ligand>
        <name>substrate</name>
    </ligand>
</feature>
<comment type="catalytic activity">
    <reaction evidence="1 5">
        <text>Hydrolysis of terminal, non-reducing alpha-D-galactose residues in alpha-D-galactosides, including galactose oligosaccharides, galactomannans and galactolipids.</text>
        <dbReference type="EC" id="3.2.1.22"/>
    </reaction>
</comment>
<dbReference type="InterPro" id="IPR038417">
    <property type="entry name" value="Alpga-gal_N_sf"/>
</dbReference>
<dbReference type="InterPro" id="IPR002252">
    <property type="entry name" value="Glyco_hydro_36"/>
</dbReference>
<accession>A0A2H5F4N1</accession>
<evidence type="ECO:0000256" key="3">
    <source>
        <dbReference type="ARBA" id="ARBA00022801"/>
    </source>
</evidence>
<feature type="binding site" evidence="7">
    <location>
        <position position="402"/>
    </location>
    <ligand>
        <name>substrate</name>
    </ligand>
</feature>
<evidence type="ECO:0000259" key="8">
    <source>
        <dbReference type="Pfam" id="PF16874"/>
    </source>
</evidence>
<dbReference type="PRINTS" id="PR00743">
    <property type="entry name" value="GLHYDRLASE36"/>
</dbReference>
<evidence type="ECO:0000256" key="6">
    <source>
        <dbReference type="PIRSR" id="PIRSR005536-1"/>
    </source>
</evidence>
<dbReference type="PIRSF" id="PIRSF005536">
    <property type="entry name" value="Agal"/>
    <property type="match status" value="1"/>
</dbReference>
<feature type="domain" description="Glycosyl hydrolase family 36 N-terminal" evidence="9">
    <location>
        <begin position="26"/>
        <end position="239"/>
    </location>
</feature>
<feature type="binding site" evidence="7">
    <location>
        <position position="472"/>
    </location>
    <ligand>
        <name>substrate</name>
    </ligand>
</feature>
<proteinExistence type="inferred from homology"/>
<evidence type="ECO:0000256" key="4">
    <source>
        <dbReference type="ARBA" id="ARBA00023295"/>
    </source>
</evidence>
<feature type="domain" description="Glycosyl hydrolase family 36 C-terminal" evidence="8">
    <location>
        <begin position="597"/>
        <end position="676"/>
    </location>
</feature>
<dbReference type="CDD" id="cd14791">
    <property type="entry name" value="GH36"/>
    <property type="match status" value="1"/>
</dbReference>
<feature type="active site" description="Proton donor" evidence="6">
    <location>
        <position position="494"/>
    </location>
</feature>
<geneLocation type="plasmid" evidence="11">
    <name>ppz01</name>
</geneLocation>
<dbReference type="GO" id="GO:0016052">
    <property type="term" value="P:carbohydrate catabolic process"/>
    <property type="evidence" value="ECO:0007669"/>
    <property type="project" value="InterPro"/>
</dbReference>
<gene>
    <name evidence="10" type="ORF">CX676_19505</name>
</gene>
<dbReference type="RefSeq" id="WP_101754471.1">
    <property type="nucleotide sequence ID" value="NZ_CP025431.1"/>
</dbReference>
<dbReference type="AlphaFoldDB" id="A0A2H5F4N1"/>
<dbReference type="EC" id="3.2.1.22" evidence="2 5"/>
<dbReference type="Gene3D" id="3.20.20.70">
    <property type="entry name" value="Aldolase class I"/>
    <property type="match status" value="1"/>
</dbReference>
<keyword evidence="4 5" id="KW-0326">Glycosidase</keyword>
<feature type="binding site" evidence="7">
    <location>
        <begin position="327"/>
        <end position="328"/>
    </location>
    <ligand>
        <name>substrate</name>
    </ligand>
</feature>
<evidence type="ECO:0000256" key="1">
    <source>
        <dbReference type="ARBA" id="ARBA00001255"/>
    </source>
</evidence>
<organism evidence="10 11">
    <name type="scientific">Paracoccus zhejiangensis</name>
    <dbReference type="NCBI Taxonomy" id="1077935"/>
    <lineage>
        <taxon>Bacteria</taxon>
        <taxon>Pseudomonadati</taxon>
        <taxon>Pseudomonadota</taxon>
        <taxon>Alphaproteobacteria</taxon>
        <taxon>Rhodobacterales</taxon>
        <taxon>Paracoccaceae</taxon>
        <taxon>Paracoccus</taxon>
    </lineage>
</organism>
<dbReference type="FunFam" id="3.20.20.70:FF:000118">
    <property type="entry name" value="Alpha-galactosidase"/>
    <property type="match status" value="1"/>
</dbReference>
<evidence type="ECO:0000259" key="9">
    <source>
        <dbReference type="Pfam" id="PF16875"/>
    </source>
</evidence>
<evidence type="ECO:0000256" key="5">
    <source>
        <dbReference type="PIRNR" id="PIRNR005536"/>
    </source>
</evidence>
<evidence type="ECO:0000313" key="10">
    <source>
        <dbReference type="EMBL" id="AUH66500.1"/>
    </source>
</evidence>
<dbReference type="Proteomes" id="UP000234530">
    <property type="component" value="Plasmid pPZ01"/>
</dbReference>
<comment type="similarity">
    <text evidence="5">Belongs to the glycosyl hydrolase.</text>
</comment>